<dbReference type="InterPro" id="IPR046859">
    <property type="entry name" value="RGPA/RALGAPB_N"/>
</dbReference>
<sequence>LIWEEKILCALLMVFVRQQISASPEMDLVVSRQAEEIKNVLKAVSFLILNCKKEFQEFIWEICLKFLLSASDLLLVGHYNADDFGASDVIGTLLDEFLRAARYEYLPSPSYWKTLTIACRRWKHQVFKILYYKIKYLSKFVSLYGQLF</sequence>
<evidence type="ECO:0000259" key="2">
    <source>
        <dbReference type="Pfam" id="PF20412"/>
    </source>
</evidence>
<dbReference type="Pfam" id="PF20412">
    <property type="entry name" value="RALGAPB_N"/>
    <property type="match status" value="1"/>
</dbReference>
<evidence type="ECO:0000313" key="3">
    <source>
        <dbReference type="Proteomes" id="UP000038040"/>
    </source>
</evidence>
<evidence type="ECO:0000313" key="4">
    <source>
        <dbReference type="WBParaSite" id="DME_0001071401-mRNA-1"/>
    </source>
</evidence>
<accession>A0A0N4URN2</accession>
<dbReference type="GO" id="GO:0005096">
    <property type="term" value="F:GTPase activator activity"/>
    <property type="evidence" value="ECO:0007669"/>
    <property type="project" value="InterPro"/>
</dbReference>
<organism evidence="3 4">
    <name type="scientific">Dracunculus medinensis</name>
    <name type="common">Guinea worm</name>
    <dbReference type="NCBI Taxonomy" id="318479"/>
    <lineage>
        <taxon>Eukaryota</taxon>
        <taxon>Metazoa</taxon>
        <taxon>Ecdysozoa</taxon>
        <taxon>Nematoda</taxon>
        <taxon>Chromadorea</taxon>
        <taxon>Rhabditida</taxon>
        <taxon>Spirurina</taxon>
        <taxon>Dracunculoidea</taxon>
        <taxon>Dracunculidae</taxon>
        <taxon>Dracunculus</taxon>
    </lineage>
</organism>
<feature type="domain" description="Ral GTPase-activating protein subunit alpha/beta N-terminal" evidence="2">
    <location>
        <begin position="30"/>
        <end position="125"/>
    </location>
</feature>
<dbReference type="InterPro" id="IPR039930">
    <property type="entry name" value="RALGAPB"/>
</dbReference>
<feature type="signal peptide" evidence="1">
    <location>
        <begin position="1"/>
        <end position="22"/>
    </location>
</feature>
<feature type="chain" id="PRO_5005886861" evidence="1">
    <location>
        <begin position="23"/>
        <end position="148"/>
    </location>
</feature>
<name>A0A0N4URN2_DRAME</name>
<protein>
    <submittedName>
        <fullName evidence="4">RALGAPB_N domain-containing protein</fullName>
    </submittedName>
</protein>
<dbReference type="PANTHER" id="PTHR21344">
    <property type="entry name" value="RAL GTPASE-ACTIVATING PROTEIN SUBUNIT BETA"/>
    <property type="match status" value="1"/>
</dbReference>
<keyword evidence="1" id="KW-0732">Signal</keyword>
<dbReference type="Proteomes" id="UP000038040">
    <property type="component" value="Unplaced"/>
</dbReference>
<proteinExistence type="predicted"/>
<dbReference type="WBParaSite" id="DME_0001071401-mRNA-1">
    <property type="protein sequence ID" value="DME_0001071401-mRNA-1"/>
    <property type="gene ID" value="DME_0001071401"/>
</dbReference>
<dbReference type="AlphaFoldDB" id="A0A0N4URN2"/>
<reference evidence="4" key="1">
    <citation type="submission" date="2017-02" db="UniProtKB">
        <authorList>
            <consortium name="WormBaseParasite"/>
        </authorList>
    </citation>
    <scope>IDENTIFICATION</scope>
</reference>
<evidence type="ECO:0000256" key="1">
    <source>
        <dbReference type="SAM" id="SignalP"/>
    </source>
</evidence>
<dbReference type="PANTHER" id="PTHR21344:SF1">
    <property type="entry name" value="RAL GTPASE-ACTIVATING PROTEIN SUBUNIT BETA"/>
    <property type="match status" value="1"/>
</dbReference>